<name>A0AAJ0I228_9PEZI</name>
<dbReference type="RefSeq" id="XP_062689818.1">
    <property type="nucleotide sequence ID" value="XM_062837615.1"/>
</dbReference>
<protein>
    <submittedName>
        <fullName evidence="1">Uncharacterized protein</fullName>
    </submittedName>
</protein>
<dbReference type="Proteomes" id="UP001285908">
    <property type="component" value="Unassembled WGS sequence"/>
</dbReference>
<proteinExistence type="predicted"/>
<reference evidence="1 2" key="1">
    <citation type="journal article" date="2023" name="Mol. Phylogenet. Evol.">
        <title>Genome-scale phylogeny and comparative genomics of the fungal order Sordariales.</title>
        <authorList>
            <person name="Hensen N."/>
            <person name="Bonometti L."/>
            <person name="Westerberg I."/>
            <person name="Brannstrom I.O."/>
            <person name="Guillou S."/>
            <person name="Cros-Aarteil S."/>
            <person name="Calhoun S."/>
            <person name="Haridas S."/>
            <person name="Kuo A."/>
            <person name="Mondo S."/>
            <person name="Pangilinan J."/>
            <person name="Riley R."/>
            <person name="LaButti K."/>
            <person name="Andreopoulos B."/>
            <person name="Lipzen A."/>
            <person name="Chen C."/>
            <person name="Yan M."/>
            <person name="Daum C."/>
            <person name="Ng V."/>
            <person name="Clum A."/>
            <person name="Steindorff A."/>
            <person name="Ohm R.A."/>
            <person name="Martin F."/>
            <person name="Silar P."/>
            <person name="Natvig D.O."/>
            <person name="Lalanne C."/>
            <person name="Gautier V."/>
            <person name="Ament-Velasquez S.L."/>
            <person name="Kruys A."/>
            <person name="Hutchinson M.I."/>
            <person name="Powell A.J."/>
            <person name="Barry K."/>
            <person name="Miller A.N."/>
            <person name="Grigoriev I.V."/>
            <person name="Debuchy R."/>
            <person name="Gladieux P."/>
            <person name="Hiltunen Thoren M."/>
            <person name="Johannesson H."/>
        </authorList>
    </citation>
    <scope>NUCLEOTIDE SEQUENCE [LARGE SCALE GENOMIC DNA]</scope>
    <source>
        <strain evidence="1 2">FGSC 10403</strain>
    </source>
</reference>
<evidence type="ECO:0000313" key="2">
    <source>
        <dbReference type="Proteomes" id="UP001285908"/>
    </source>
</evidence>
<dbReference type="GeneID" id="87875237"/>
<dbReference type="EMBL" id="JAULSX010000007">
    <property type="protein sequence ID" value="KAK3487691.1"/>
    <property type="molecule type" value="Genomic_DNA"/>
</dbReference>
<sequence>MVRRFGLDLVSFLLVAHFDSLRADVRLGILVFSTFKLPMAFVAASRVVELIKWVGRSPSNTRRHCNRREVIGNNDTRHQTRLAGREPPGRRGRAFSHLHRVAWHRRFPAPDRSSFIPLPLQSALLGPPLAHVRLCL</sequence>
<dbReference type="AlphaFoldDB" id="A0AAJ0I228"/>
<comment type="caution">
    <text evidence="1">The sequence shown here is derived from an EMBL/GenBank/DDBJ whole genome shotgun (WGS) entry which is preliminary data.</text>
</comment>
<organism evidence="1 2">
    <name type="scientific">Neurospora hispaniola</name>
    <dbReference type="NCBI Taxonomy" id="588809"/>
    <lineage>
        <taxon>Eukaryota</taxon>
        <taxon>Fungi</taxon>
        <taxon>Dikarya</taxon>
        <taxon>Ascomycota</taxon>
        <taxon>Pezizomycotina</taxon>
        <taxon>Sordariomycetes</taxon>
        <taxon>Sordariomycetidae</taxon>
        <taxon>Sordariales</taxon>
        <taxon>Sordariaceae</taxon>
        <taxon>Neurospora</taxon>
    </lineage>
</organism>
<evidence type="ECO:0000313" key="1">
    <source>
        <dbReference type="EMBL" id="KAK3487691.1"/>
    </source>
</evidence>
<accession>A0AAJ0I228</accession>
<keyword evidence="2" id="KW-1185">Reference proteome</keyword>
<gene>
    <name evidence="1" type="ORF">B0T23DRAFT_386437</name>
</gene>